<gene>
    <name evidence="2" type="ORF">COY59_04860</name>
</gene>
<comment type="caution">
    <text evidence="2">The sequence shown here is derived from an EMBL/GenBank/DDBJ whole genome shotgun (WGS) entry which is preliminary data.</text>
</comment>
<feature type="transmembrane region" description="Helical" evidence="1">
    <location>
        <begin position="155"/>
        <end position="177"/>
    </location>
</feature>
<dbReference type="EMBL" id="PFMK01000087">
    <property type="protein sequence ID" value="PIZ02424.1"/>
    <property type="molecule type" value="Genomic_DNA"/>
</dbReference>
<dbReference type="Proteomes" id="UP000231069">
    <property type="component" value="Unassembled WGS sequence"/>
</dbReference>
<dbReference type="AlphaFoldDB" id="A0A2M7RR27"/>
<feature type="transmembrane region" description="Helical" evidence="1">
    <location>
        <begin position="111"/>
        <end position="135"/>
    </location>
</feature>
<reference evidence="3" key="1">
    <citation type="submission" date="2017-09" db="EMBL/GenBank/DDBJ databases">
        <title>Depth-based differentiation of microbial function through sediment-hosted aquifers and enrichment of novel symbionts in the deep terrestrial subsurface.</title>
        <authorList>
            <person name="Probst A.J."/>
            <person name="Ladd B."/>
            <person name="Jarett J.K."/>
            <person name="Geller-Mcgrath D.E."/>
            <person name="Sieber C.M.K."/>
            <person name="Emerson J.B."/>
            <person name="Anantharaman K."/>
            <person name="Thomas B.C."/>
            <person name="Malmstrom R."/>
            <person name="Stieglmeier M."/>
            <person name="Klingl A."/>
            <person name="Woyke T."/>
            <person name="Ryan C.M."/>
            <person name="Banfield J.F."/>
        </authorList>
    </citation>
    <scope>NUCLEOTIDE SEQUENCE [LARGE SCALE GENOMIC DNA]</scope>
</reference>
<name>A0A2M7RR27_9BACT</name>
<sequence length="189" mass="21304">MKALNTRQIALSGVLAAFSAVTQLVHLGYQSPQWGMWIDVVAVSWFLAFFLMGFKPSLLVALISGLVITLFSPDTWLGAVMKLLATSPLLISLYLWTIIRKKNNNIYMNITSLIFPLLAGLIIRSIIIIPVNYYFAIPIWTGMTSSQAILAIPWYIIALFNTVQGILDITLAWIMVFRFRLNKFSELET</sequence>
<evidence type="ECO:0008006" key="4">
    <source>
        <dbReference type="Google" id="ProtNLM"/>
    </source>
</evidence>
<evidence type="ECO:0000256" key="1">
    <source>
        <dbReference type="SAM" id="Phobius"/>
    </source>
</evidence>
<evidence type="ECO:0000313" key="3">
    <source>
        <dbReference type="Proteomes" id="UP000231069"/>
    </source>
</evidence>
<dbReference type="Gene3D" id="1.10.1760.20">
    <property type="match status" value="1"/>
</dbReference>
<keyword evidence="1" id="KW-0472">Membrane</keyword>
<keyword evidence="1" id="KW-0812">Transmembrane</keyword>
<accession>A0A2M7RR27</accession>
<protein>
    <recommendedName>
        <fullName evidence="4">ECF transporter S component</fullName>
    </recommendedName>
</protein>
<keyword evidence="1" id="KW-1133">Transmembrane helix</keyword>
<proteinExistence type="predicted"/>
<feature type="transmembrane region" description="Helical" evidence="1">
    <location>
        <begin position="79"/>
        <end position="99"/>
    </location>
</feature>
<evidence type="ECO:0000313" key="2">
    <source>
        <dbReference type="EMBL" id="PIZ02424.1"/>
    </source>
</evidence>
<organism evidence="2 3">
    <name type="scientific">Candidatus Gottesmanbacteria bacterium CG_4_10_14_0_8_um_filter_37_24</name>
    <dbReference type="NCBI Taxonomy" id="1974574"/>
    <lineage>
        <taxon>Bacteria</taxon>
        <taxon>Candidatus Gottesmaniibacteriota</taxon>
    </lineage>
</organism>